<feature type="compositionally biased region" description="Basic and acidic residues" evidence="1">
    <location>
        <begin position="323"/>
        <end position="335"/>
    </location>
</feature>
<dbReference type="AlphaFoldDB" id="A0A8S9S8L3"/>
<feature type="region of interest" description="Disordered" evidence="1">
    <location>
        <begin position="359"/>
        <end position="416"/>
    </location>
</feature>
<evidence type="ECO:0000313" key="3">
    <source>
        <dbReference type="Proteomes" id="UP000712600"/>
    </source>
</evidence>
<feature type="compositionally biased region" description="Basic and acidic residues" evidence="1">
    <location>
        <begin position="131"/>
        <end position="147"/>
    </location>
</feature>
<sequence>MQGFSDKYLELQAYSDSSFRFSCIDSMWFGIRCASSGAFPAVPEATRRKTCCSETILLIWNAPSIEVNVPHRSTEPLRRQSICTTNRRPTQDNHRRSIPIVRQRSILHRVRRSIPCREKWCMPSGTRSNKKKDLLFSDDPAHLERTIRRGQRSTSLDATTSSSIDTHNQPSTDTRPSSLIHPNRSITIDTTPRTSIDTVSSKMVNIIILTQDENGNLYDQDGHLRNATVVRNEKLEEGDFEIESSMNLGGSQWCRPMLMNSHRSTDHDEDRWTDYSSHRSTSSDKSTECNVVRILTHEEFAAKHPHPPSPFYDKINRSVEPTIDRQSESDVDRHTPPPIDRQAPLTYRVRLPSIDNDYINALRPTPKPLANLTEPRSNPLNSSPEPVQENQETEGRRLRKRNEKIPKNLKRESNEKEMDGFTKRILRIPIEKAFDEAYFTHRLWMFFRETKVTEEDIRRMFHQVREKMKHRITLTKKSDPGKFAIPCVVKGVEFPHSMCDTGASVSILPRIMADQLGHFTQADHLEVDERKNNQSMRISADDRYQEMPRQMKINIDRCTQVPSIDVETPDATFWIQQT</sequence>
<dbReference type="EMBL" id="QGKX02000088">
    <property type="protein sequence ID" value="KAF3589547.1"/>
    <property type="molecule type" value="Genomic_DNA"/>
</dbReference>
<feature type="region of interest" description="Disordered" evidence="1">
    <location>
        <begin position="323"/>
        <end position="346"/>
    </location>
</feature>
<feature type="compositionally biased region" description="Basic and acidic residues" evidence="1">
    <location>
        <begin position="403"/>
        <end position="416"/>
    </location>
</feature>
<gene>
    <name evidence="2" type="ORF">F2Q69_00029135</name>
</gene>
<protein>
    <recommendedName>
        <fullName evidence="4">Aspartic peptidase DDI1-type domain-containing protein</fullName>
    </recommendedName>
</protein>
<feature type="region of interest" description="Disordered" evidence="1">
    <location>
        <begin position="121"/>
        <end position="189"/>
    </location>
</feature>
<feature type="compositionally biased region" description="Polar residues" evidence="1">
    <location>
        <begin position="374"/>
        <end position="390"/>
    </location>
</feature>
<evidence type="ECO:0008006" key="4">
    <source>
        <dbReference type="Google" id="ProtNLM"/>
    </source>
</evidence>
<proteinExistence type="predicted"/>
<feature type="region of interest" description="Disordered" evidence="1">
    <location>
        <begin position="263"/>
        <end position="285"/>
    </location>
</feature>
<evidence type="ECO:0000313" key="2">
    <source>
        <dbReference type="EMBL" id="KAF3589547.1"/>
    </source>
</evidence>
<evidence type="ECO:0000256" key="1">
    <source>
        <dbReference type="SAM" id="MobiDB-lite"/>
    </source>
</evidence>
<organism evidence="2 3">
    <name type="scientific">Brassica cretica</name>
    <name type="common">Mustard</name>
    <dbReference type="NCBI Taxonomy" id="69181"/>
    <lineage>
        <taxon>Eukaryota</taxon>
        <taxon>Viridiplantae</taxon>
        <taxon>Streptophyta</taxon>
        <taxon>Embryophyta</taxon>
        <taxon>Tracheophyta</taxon>
        <taxon>Spermatophyta</taxon>
        <taxon>Magnoliopsida</taxon>
        <taxon>eudicotyledons</taxon>
        <taxon>Gunneridae</taxon>
        <taxon>Pentapetalae</taxon>
        <taxon>rosids</taxon>
        <taxon>malvids</taxon>
        <taxon>Brassicales</taxon>
        <taxon>Brassicaceae</taxon>
        <taxon>Brassiceae</taxon>
        <taxon>Brassica</taxon>
    </lineage>
</organism>
<reference evidence="2" key="1">
    <citation type="submission" date="2019-12" db="EMBL/GenBank/DDBJ databases">
        <title>Genome sequencing and annotation of Brassica cretica.</title>
        <authorList>
            <person name="Studholme D.J."/>
            <person name="Sarris P."/>
        </authorList>
    </citation>
    <scope>NUCLEOTIDE SEQUENCE</scope>
    <source>
        <strain evidence="2">PFS-109/04</strain>
        <tissue evidence="2">Leaf</tissue>
    </source>
</reference>
<dbReference type="Proteomes" id="UP000712600">
    <property type="component" value="Unassembled WGS sequence"/>
</dbReference>
<name>A0A8S9S8L3_BRACR</name>
<accession>A0A8S9S8L3</accession>
<feature type="compositionally biased region" description="Polar residues" evidence="1">
    <location>
        <begin position="152"/>
        <end position="177"/>
    </location>
</feature>
<comment type="caution">
    <text evidence="2">The sequence shown here is derived from an EMBL/GenBank/DDBJ whole genome shotgun (WGS) entry which is preliminary data.</text>
</comment>